<name>A0A672HI02_SALFA</name>
<reference evidence="1" key="3">
    <citation type="submission" date="2025-09" db="UniProtKB">
        <authorList>
            <consortium name="Ensembl"/>
        </authorList>
    </citation>
    <scope>IDENTIFICATION</scope>
</reference>
<reference evidence="1" key="1">
    <citation type="submission" date="2019-06" db="EMBL/GenBank/DDBJ databases">
        <authorList>
            <consortium name="Wellcome Sanger Institute Data Sharing"/>
        </authorList>
    </citation>
    <scope>NUCLEOTIDE SEQUENCE [LARGE SCALE GENOMIC DNA]</scope>
</reference>
<keyword evidence="2" id="KW-1185">Reference proteome</keyword>
<evidence type="ECO:0000313" key="2">
    <source>
        <dbReference type="Proteomes" id="UP000472267"/>
    </source>
</evidence>
<dbReference type="Proteomes" id="UP000472267">
    <property type="component" value="Chromosome 17"/>
</dbReference>
<dbReference type="Ensembl" id="ENSSFAT00005029756.1">
    <property type="protein sequence ID" value="ENSSFAP00005028692.1"/>
    <property type="gene ID" value="ENSSFAG00005014615.1"/>
</dbReference>
<protein>
    <submittedName>
        <fullName evidence="1">Uncharacterized protein</fullName>
    </submittedName>
</protein>
<evidence type="ECO:0000313" key="1">
    <source>
        <dbReference type="Ensembl" id="ENSSFAP00005028692.1"/>
    </source>
</evidence>
<organism evidence="1 2">
    <name type="scientific">Salarias fasciatus</name>
    <name type="common">Jewelled blenny</name>
    <name type="synonym">Blennius fasciatus</name>
    <dbReference type="NCBI Taxonomy" id="181472"/>
    <lineage>
        <taxon>Eukaryota</taxon>
        <taxon>Metazoa</taxon>
        <taxon>Chordata</taxon>
        <taxon>Craniata</taxon>
        <taxon>Vertebrata</taxon>
        <taxon>Euteleostomi</taxon>
        <taxon>Actinopterygii</taxon>
        <taxon>Neopterygii</taxon>
        <taxon>Teleostei</taxon>
        <taxon>Neoteleostei</taxon>
        <taxon>Acanthomorphata</taxon>
        <taxon>Ovalentaria</taxon>
        <taxon>Blenniimorphae</taxon>
        <taxon>Blenniiformes</taxon>
        <taxon>Blennioidei</taxon>
        <taxon>Blenniidae</taxon>
        <taxon>Salariinae</taxon>
        <taxon>Salarias</taxon>
    </lineage>
</organism>
<sequence>MQCRGTLQHPSGAAYEWEFKDNMYHGHFQMNRYDTYSHSCAPDKTVKQS</sequence>
<accession>A0A672HI02</accession>
<dbReference type="AlphaFoldDB" id="A0A672HI02"/>
<proteinExistence type="predicted"/>
<reference evidence="1" key="2">
    <citation type="submission" date="2025-08" db="UniProtKB">
        <authorList>
            <consortium name="Ensembl"/>
        </authorList>
    </citation>
    <scope>IDENTIFICATION</scope>
</reference>